<feature type="chain" id="PRO_5023016112" description="Secreted protein" evidence="1">
    <location>
        <begin position="18"/>
        <end position="61"/>
    </location>
</feature>
<proteinExistence type="predicted"/>
<protein>
    <recommendedName>
        <fullName evidence="4">Secreted protein</fullName>
    </recommendedName>
</protein>
<feature type="signal peptide" evidence="1">
    <location>
        <begin position="1"/>
        <end position="17"/>
    </location>
</feature>
<dbReference type="Proteomes" id="UP000324222">
    <property type="component" value="Unassembled WGS sequence"/>
</dbReference>
<dbReference type="AlphaFoldDB" id="A0A5B7GWT1"/>
<keyword evidence="1" id="KW-0732">Signal</keyword>
<comment type="caution">
    <text evidence="2">The sequence shown here is derived from an EMBL/GenBank/DDBJ whole genome shotgun (WGS) entry which is preliminary data.</text>
</comment>
<sequence length="61" mass="6523">MAAAAVVVVMVVAVVERLTPFSSRSRMALWPKLPTPRASVRVCVCVSLSSLHLDPSLNVFG</sequence>
<evidence type="ECO:0000313" key="2">
    <source>
        <dbReference type="EMBL" id="MPC64440.1"/>
    </source>
</evidence>
<dbReference type="EMBL" id="VSRR010022097">
    <property type="protein sequence ID" value="MPC64440.1"/>
    <property type="molecule type" value="Genomic_DNA"/>
</dbReference>
<keyword evidence="3" id="KW-1185">Reference proteome</keyword>
<organism evidence="2 3">
    <name type="scientific">Portunus trituberculatus</name>
    <name type="common">Swimming crab</name>
    <name type="synonym">Neptunus trituberculatus</name>
    <dbReference type="NCBI Taxonomy" id="210409"/>
    <lineage>
        <taxon>Eukaryota</taxon>
        <taxon>Metazoa</taxon>
        <taxon>Ecdysozoa</taxon>
        <taxon>Arthropoda</taxon>
        <taxon>Crustacea</taxon>
        <taxon>Multicrustacea</taxon>
        <taxon>Malacostraca</taxon>
        <taxon>Eumalacostraca</taxon>
        <taxon>Eucarida</taxon>
        <taxon>Decapoda</taxon>
        <taxon>Pleocyemata</taxon>
        <taxon>Brachyura</taxon>
        <taxon>Eubrachyura</taxon>
        <taxon>Portunoidea</taxon>
        <taxon>Portunidae</taxon>
        <taxon>Portuninae</taxon>
        <taxon>Portunus</taxon>
    </lineage>
</organism>
<evidence type="ECO:0000256" key="1">
    <source>
        <dbReference type="SAM" id="SignalP"/>
    </source>
</evidence>
<accession>A0A5B7GWT1</accession>
<name>A0A5B7GWT1_PORTR</name>
<gene>
    <name evidence="2" type="ORF">E2C01_058555</name>
</gene>
<evidence type="ECO:0008006" key="4">
    <source>
        <dbReference type="Google" id="ProtNLM"/>
    </source>
</evidence>
<evidence type="ECO:0000313" key="3">
    <source>
        <dbReference type="Proteomes" id="UP000324222"/>
    </source>
</evidence>
<reference evidence="2 3" key="1">
    <citation type="submission" date="2019-05" db="EMBL/GenBank/DDBJ databases">
        <title>Another draft genome of Portunus trituberculatus and its Hox gene families provides insights of decapod evolution.</title>
        <authorList>
            <person name="Jeong J.-H."/>
            <person name="Song I."/>
            <person name="Kim S."/>
            <person name="Choi T."/>
            <person name="Kim D."/>
            <person name="Ryu S."/>
            <person name="Kim W."/>
        </authorList>
    </citation>
    <scope>NUCLEOTIDE SEQUENCE [LARGE SCALE GENOMIC DNA]</scope>
    <source>
        <tissue evidence="2">Muscle</tissue>
    </source>
</reference>